<comment type="caution">
    <text evidence="4">The sequence shown here is derived from an EMBL/GenBank/DDBJ whole genome shotgun (WGS) entry which is preliminary data.</text>
</comment>
<dbReference type="GO" id="GO:0032259">
    <property type="term" value="P:methylation"/>
    <property type="evidence" value="ECO:0007669"/>
    <property type="project" value="UniProtKB-KW"/>
</dbReference>
<dbReference type="PANTHER" id="PTHR12818">
    <property type="entry name" value="TRNA (ADENINE(37)-N6)-METHYLTRANSFERASE"/>
    <property type="match status" value="1"/>
</dbReference>
<dbReference type="InterPro" id="IPR040372">
    <property type="entry name" value="YaeB-like"/>
</dbReference>
<evidence type="ECO:0000313" key="5">
    <source>
        <dbReference type="Proteomes" id="UP001595839"/>
    </source>
</evidence>
<protein>
    <submittedName>
        <fullName evidence="4">TrmO family methyltransferase</fullName>
        <ecNumber evidence="4">2.1.1.-</ecNumber>
    </submittedName>
</protein>
<dbReference type="Proteomes" id="UP001595839">
    <property type="component" value="Unassembled WGS sequence"/>
</dbReference>
<dbReference type="EMBL" id="JBHSFK010000063">
    <property type="protein sequence ID" value="MFC4507874.1"/>
    <property type="molecule type" value="Genomic_DNA"/>
</dbReference>
<reference evidence="5" key="1">
    <citation type="journal article" date="2019" name="Int. J. Syst. Evol. Microbiol.">
        <title>The Global Catalogue of Microorganisms (GCM) 10K type strain sequencing project: providing services to taxonomists for standard genome sequencing and annotation.</title>
        <authorList>
            <consortium name="The Broad Institute Genomics Platform"/>
            <consortium name="The Broad Institute Genome Sequencing Center for Infectious Disease"/>
            <person name="Wu L."/>
            <person name="Ma J."/>
        </authorList>
    </citation>
    <scope>NUCLEOTIDE SEQUENCE [LARGE SCALE GENOMIC DNA]</scope>
    <source>
        <strain evidence="5">CGMCC 4.7177</strain>
    </source>
</reference>
<gene>
    <name evidence="4" type="ORF">ACFPIH_52200</name>
</gene>
<comment type="similarity">
    <text evidence="2">Belongs to the tRNA methyltransferase O family.</text>
</comment>
<accession>A0ABV9B6U2</accession>
<sequence>MFDAHIQVPVIATVVGGHASRLDDYKGGVQSIIRLNPKTPAETLQGIEEFSHLQVVWYFHAGSPDDVALHARSPRDNPEWPATGTYVHHNHRRPARIAVSYPRLLHVEGLDLYVEDLDADDGTPIVDLVAVFKEMLPRGPVCQPAWPTEMLANYWANAEERP</sequence>
<evidence type="ECO:0000256" key="1">
    <source>
        <dbReference type="ARBA" id="ARBA00022691"/>
    </source>
</evidence>
<feature type="domain" description="TsaA-like" evidence="3">
    <location>
        <begin position="8"/>
        <end position="140"/>
    </location>
</feature>
<dbReference type="InterPro" id="IPR036414">
    <property type="entry name" value="YaeB_N_sf"/>
</dbReference>
<dbReference type="Pfam" id="PF01980">
    <property type="entry name" value="TrmO_N"/>
    <property type="match status" value="1"/>
</dbReference>
<keyword evidence="1" id="KW-0949">S-adenosyl-L-methionine</keyword>
<organism evidence="4 5">
    <name type="scientific">Streptomyces vulcanius</name>
    <dbReference type="NCBI Taxonomy" id="1441876"/>
    <lineage>
        <taxon>Bacteria</taxon>
        <taxon>Bacillati</taxon>
        <taxon>Actinomycetota</taxon>
        <taxon>Actinomycetes</taxon>
        <taxon>Kitasatosporales</taxon>
        <taxon>Streptomycetaceae</taxon>
        <taxon>Streptomyces</taxon>
    </lineage>
</organism>
<dbReference type="EC" id="2.1.1.-" evidence="4"/>
<dbReference type="SUPFAM" id="SSF118196">
    <property type="entry name" value="YaeB-like"/>
    <property type="match status" value="1"/>
</dbReference>
<keyword evidence="4" id="KW-0808">Transferase</keyword>
<name>A0ABV9B6U2_9ACTN</name>
<evidence type="ECO:0000313" key="4">
    <source>
        <dbReference type="EMBL" id="MFC4507874.1"/>
    </source>
</evidence>
<keyword evidence="5" id="KW-1185">Reference proteome</keyword>
<dbReference type="RefSeq" id="WP_381167410.1">
    <property type="nucleotide sequence ID" value="NZ_JBHSFK010000063.1"/>
</dbReference>
<dbReference type="Gene3D" id="2.40.30.70">
    <property type="entry name" value="YaeB-like"/>
    <property type="match status" value="1"/>
</dbReference>
<evidence type="ECO:0000256" key="2">
    <source>
        <dbReference type="ARBA" id="ARBA00033753"/>
    </source>
</evidence>
<dbReference type="PANTHER" id="PTHR12818:SF0">
    <property type="entry name" value="TRNA (ADENINE(37)-N6)-METHYLTRANSFERASE"/>
    <property type="match status" value="1"/>
</dbReference>
<dbReference type="InterPro" id="IPR023370">
    <property type="entry name" value="TrmO-like_N"/>
</dbReference>
<dbReference type="PROSITE" id="PS51668">
    <property type="entry name" value="TSAA_2"/>
    <property type="match status" value="1"/>
</dbReference>
<evidence type="ECO:0000259" key="3">
    <source>
        <dbReference type="PROSITE" id="PS51668"/>
    </source>
</evidence>
<proteinExistence type="inferred from homology"/>
<dbReference type="InterPro" id="IPR036413">
    <property type="entry name" value="YaeB-like_sf"/>
</dbReference>
<keyword evidence="4" id="KW-0489">Methyltransferase</keyword>
<dbReference type="GO" id="GO:0008168">
    <property type="term" value="F:methyltransferase activity"/>
    <property type="evidence" value="ECO:0007669"/>
    <property type="project" value="UniProtKB-KW"/>
</dbReference>